<name>A0A6F8ZHK9_9FIRM</name>
<evidence type="ECO:0000313" key="2">
    <source>
        <dbReference type="EMBL" id="CAB1129477.1"/>
    </source>
</evidence>
<evidence type="ECO:0000313" key="3">
    <source>
        <dbReference type="Proteomes" id="UP000503399"/>
    </source>
</evidence>
<reference evidence="2 3" key="1">
    <citation type="submission" date="2020-02" db="EMBL/GenBank/DDBJ databases">
        <authorList>
            <person name="Hogendoorn C."/>
        </authorList>
    </citation>
    <scope>NUCLEOTIDE SEQUENCE [LARGE SCALE GENOMIC DNA]</scope>
    <source>
        <strain evidence="2">R501</strain>
    </source>
</reference>
<keyword evidence="1" id="KW-0812">Transmembrane</keyword>
<evidence type="ECO:0000256" key="1">
    <source>
        <dbReference type="SAM" id="Phobius"/>
    </source>
</evidence>
<keyword evidence="1" id="KW-0472">Membrane</keyword>
<dbReference type="KEGG" id="hfv:R50_1980"/>
<gene>
    <name evidence="2" type="ORF">R50_1980</name>
</gene>
<accession>A0A6F8ZHK9</accession>
<proteinExistence type="predicted"/>
<protein>
    <submittedName>
        <fullName evidence="2">Uncharacterized protein</fullName>
    </submittedName>
</protein>
<feature type="transmembrane region" description="Helical" evidence="1">
    <location>
        <begin position="21"/>
        <end position="41"/>
    </location>
</feature>
<dbReference type="Proteomes" id="UP000503399">
    <property type="component" value="Chromosome"/>
</dbReference>
<keyword evidence="1" id="KW-1133">Transmembrane helix</keyword>
<sequence>MEWRTAVRHRRWIRRWRLRRALWEDGLRLALCVLLPVAYWLPEWVAAASRMLLPPALRLTAARPPGWAIWLTVAELIAPLVYQAVKATAAGGSGWLRDWFRDDG</sequence>
<keyword evidence="3" id="KW-1185">Reference proteome</keyword>
<dbReference type="AlphaFoldDB" id="A0A6F8ZHK9"/>
<dbReference type="EMBL" id="LR778114">
    <property type="protein sequence ID" value="CAB1129477.1"/>
    <property type="molecule type" value="Genomic_DNA"/>
</dbReference>
<organism evidence="2 3">
    <name type="scientific">Candidatus Hydrogenisulfobacillus filiaventi</name>
    <dbReference type="NCBI Taxonomy" id="2707344"/>
    <lineage>
        <taxon>Bacteria</taxon>
        <taxon>Bacillati</taxon>
        <taxon>Bacillota</taxon>
        <taxon>Clostridia</taxon>
        <taxon>Eubacteriales</taxon>
        <taxon>Clostridiales Family XVII. Incertae Sedis</taxon>
        <taxon>Candidatus Hydrogenisulfobacillus</taxon>
    </lineage>
</organism>